<dbReference type="AlphaFoldDB" id="A0A2N9L2S4"/>
<protein>
    <submittedName>
        <fullName evidence="5">Acetate CoA-transferase YdiF</fullName>
        <ecNumber evidence="5">2.8.3.8</ecNumber>
    </submittedName>
</protein>
<evidence type="ECO:0000313" key="6">
    <source>
        <dbReference type="Proteomes" id="UP000239735"/>
    </source>
</evidence>
<dbReference type="Pfam" id="PF01144">
    <property type="entry name" value="CoA_trans"/>
    <property type="match status" value="1"/>
</dbReference>
<dbReference type="SMART" id="SM00882">
    <property type="entry name" value="CoA_trans"/>
    <property type="match status" value="1"/>
</dbReference>
<name>A0A2N9L2S4_9BACT</name>
<dbReference type="PIRSF" id="PIRSF000858">
    <property type="entry name" value="SCOT-t"/>
    <property type="match status" value="1"/>
</dbReference>
<dbReference type="EMBL" id="OKRB01000011">
    <property type="protein sequence ID" value="SPE17626.1"/>
    <property type="molecule type" value="Genomic_DNA"/>
</dbReference>
<gene>
    <name evidence="5" type="ORF">SBA5_1080005</name>
</gene>
<dbReference type="GO" id="GO:0008775">
    <property type="term" value="F:acetate CoA-transferase activity"/>
    <property type="evidence" value="ECO:0007669"/>
    <property type="project" value="UniProtKB-EC"/>
</dbReference>
<dbReference type="OrthoDB" id="9805230at2"/>
<dbReference type="InterPro" id="IPR004165">
    <property type="entry name" value="CoA_trans_fam_I"/>
</dbReference>
<dbReference type="InterPro" id="IPR037171">
    <property type="entry name" value="NagB/RpiA_transferase-like"/>
</dbReference>
<dbReference type="InterPro" id="IPR014388">
    <property type="entry name" value="3-oxoacid_CoA-transferase"/>
</dbReference>
<dbReference type="SUPFAM" id="SSF100950">
    <property type="entry name" value="NagB/RpiA/CoA transferase-like"/>
    <property type="match status" value="2"/>
</dbReference>
<feature type="active site" description="5-glutamyl coenzyme A thioester intermediate" evidence="4">
    <location>
        <position position="325"/>
    </location>
</feature>
<reference evidence="6" key="1">
    <citation type="submission" date="2018-02" db="EMBL/GenBank/DDBJ databases">
        <authorList>
            <person name="Hausmann B."/>
        </authorList>
    </citation>
    <scope>NUCLEOTIDE SEQUENCE [LARGE SCALE GENOMIC DNA]</scope>
    <source>
        <strain evidence="6">Peat soil MAG SbA5</strain>
    </source>
</reference>
<dbReference type="Proteomes" id="UP000239735">
    <property type="component" value="Unassembled WGS sequence"/>
</dbReference>
<evidence type="ECO:0000256" key="1">
    <source>
        <dbReference type="ARBA" id="ARBA00007154"/>
    </source>
</evidence>
<evidence type="ECO:0000256" key="2">
    <source>
        <dbReference type="ARBA" id="ARBA00022679"/>
    </source>
</evidence>
<dbReference type="PANTHER" id="PTHR43293">
    <property type="entry name" value="ACETATE COA-TRANSFERASE YDIF"/>
    <property type="match status" value="1"/>
</dbReference>
<sequence length="509" mass="55948">MKRTKFLSAEDAALLIRSGDTVAVSGNGAGMTSAEAILAAIEARFLQTGEPRDLTLVHSLGLGDRDRQGTNRFAHEGMLRKIIASHFTWSARMQQLIRDEKIEAYCFPAGVVQQLLREIGAGRPGLITHSGLGTFVDPRQDAGRCNQRSTETLVELLYLDGRELLRYKPFKVDVAIIRGTYADARGNISPEEEAMDLDIHTMALAAHNSGGIVLAQVRQVLEPGALKARSIRVPGIMVDAVVEDGRQELFYGVPYDPAISGSRRAHLDRLSTELPKKLERRIIARRAAMELTRNASLNFGFGIPGGIFGVIAEQDIAEDLWMSVEQGAHNGRMLDDHLFGAARNPEVIVPSIEQFDYYSGGGIDQTFLGMGQADAQGNVNVSHLAGNLVGPGGFIEIAQNAKKVVFCGTFDAQGNEVTFEDGRLRIIKPGKIQKFVRAVERITFSADYARKHGQEVLYVTERCVFRLVPEGLQLIEIAPGIEVERDILPFMAFRPTIHDPKRMDISVFA</sequence>
<dbReference type="EC" id="2.8.3.8" evidence="5"/>
<organism evidence="5 6">
    <name type="scientific">Candidatus Sulfuritelmatomonas gaucii</name>
    <dbReference type="NCBI Taxonomy" id="2043161"/>
    <lineage>
        <taxon>Bacteria</taxon>
        <taxon>Pseudomonadati</taxon>
        <taxon>Acidobacteriota</taxon>
        <taxon>Terriglobia</taxon>
        <taxon>Terriglobales</taxon>
        <taxon>Acidobacteriaceae</taxon>
        <taxon>Candidatus Sulfuritelmatomonas</taxon>
    </lineage>
</organism>
<proteinExistence type="inferred from homology"/>
<dbReference type="Gene3D" id="3.40.1080.10">
    <property type="entry name" value="Glutaconate Coenzyme A-transferase"/>
    <property type="match status" value="2"/>
</dbReference>
<keyword evidence="2 3" id="KW-0808">Transferase</keyword>
<comment type="similarity">
    <text evidence="1 3">Belongs to the 3-oxoacid CoA-transferase family.</text>
</comment>
<dbReference type="PANTHER" id="PTHR43293:SF1">
    <property type="entry name" value="ACETATE COA-TRANSFERASE YDIF"/>
    <property type="match status" value="1"/>
</dbReference>
<evidence type="ECO:0000256" key="4">
    <source>
        <dbReference type="PIRSR" id="PIRSR000858-1"/>
    </source>
</evidence>
<accession>A0A2N9L2S4</accession>
<evidence type="ECO:0000256" key="3">
    <source>
        <dbReference type="PIRNR" id="PIRNR000858"/>
    </source>
</evidence>
<dbReference type="GO" id="GO:0046952">
    <property type="term" value="P:ketone body catabolic process"/>
    <property type="evidence" value="ECO:0007669"/>
    <property type="project" value="InterPro"/>
</dbReference>
<evidence type="ECO:0000313" key="5">
    <source>
        <dbReference type="EMBL" id="SPE17626.1"/>
    </source>
</evidence>